<feature type="compositionally biased region" description="Acidic residues" evidence="1">
    <location>
        <begin position="78"/>
        <end position="88"/>
    </location>
</feature>
<name>A0AAE0BQZ7_9CHLO</name>
<evidence type="ECO:0000256" key="1">
    <source>
        <dbReference type="SAM" id="MobiDB-lite"/>
    </source>
</evidence>
<evidence type="ECO:0000313" key="2">
    <source>
        <dbReference type="EMBL" id="KAK3240259.1"/>
    </source>
</evidence>
<evidence type="ECO:0000313" key="3">
    <source>
        <dbReference type="Proteomes" id="UP001190700"/>
    </source>
</evidence>
<organism evidence="2 3">
    <name type="scientific">Cymbomonas tetramitiformis</name>
    <dbReference type="NCBI Taxonomy" id="36881"/>
    <lineage>
        <taxon>Eukaryota</taxon>
        <taxon>Viridiplantae</taxon>
        <taxon>Chlorophyta</taxon>
        <taxon>Pyramimonadophyceae</taxon>
        <taxon>Pyramimonadales</taxon>
        <taxon>Pyramimonadaceae</taxon>
        <taxon>Cymbomonas</taxon>
    </lineage>
</organism>
<protein>
    <submittedName>
        <fullName evidence="2">Uncharacterized protein</fullName>
    </submittedName>
</protein>
<dbReference type="Proteomes" id="UP001190700">
    <property type="component" value="Unassembled WGS sequence"/>
</dbReference>
<gene>
    <name evidence="2" type="ORF">CYMTET_49889</name>
</gene>
<feature type="compositionally biased region" description="Acidic residues" evidence="1">
    <location>
        <begin position="38"/>
        <end position="50"/>
    </location>
</feature>
<dbReference type="EMBL" id="LGRX02033695">
    <property type="protein sequence ID" value="KAK3240259.1"/>
    <property type="molecule type" value="Genomic_DNA"/>
</dbReference>
<proteinExistence type="predicted"/>
<comment type="caution">
    <text evidence="2">The sequence shown here is derived from an EMBL/GenBank/DDBJ whole genome shotgun (WGS) entry which is preliminary data.</text>
</comment>
<reference evidence="2 3" key="1">
    <citation type="journal article" date="2015" name="Genome Biol. Evol.">
        <title>Comparative Genomics of a Bacterivorous Green Alga Reveals Evolutionary Causalities and Consequences of Phago-Mixotrophic Mode of Nutrition.</title>
        <authorList>
            <person name="Burns J.A."/>
            <person name="Paasch A."/>
            <person name="Narechania A."/>
            <person name="Kim E."/>
        </authorList>
    </citation>
    <scope>NUCLEOTIDE SEQUENCE [LARGE SCALE GENOMIC DNA]</scope>
    <source>
        <strain evidence="2 3">PLY_AMNH</strain>
    </source>
</reference>
<keyword evidence="3" id="KW-1185">Reference proteome</keyword>
<feature type="region of interest" description="Disordered" evidence="1">
    <location>
        <begin position="22"/>
        <end position="88"/>
    </location>
</feature>
<sequence length="106" mass="11026">MGFSVGGVGADHDDVHMDAFAARVAASSAAPPPPAEEPGPDTELDCDDLESGSSIFPTAPHPFMPQEGAGGDTVSVDDGSDTSEDTSDDIFAVRRSRWCTDALRCR</sequence>
<accession>A0AAE0BQZ7</accession>
<dbReference type="AlphaFoldDB" id="A0AAE0BQZ7"/>